<dbReference type="AlphaFoldDB" id="B8CG06"/>
<gene>
    <name evidence="1" type="ORF">THAPSDRAFT_11943</name>
</gene>
<dbReference type="eggNOG" id="ENOG502RZV2">
    <property type="taxonomic scope" value="Eukaryota"/>
</dbReference>
<organism evidence="1 2">
    <name type="scientific">Thalassiosira pseudonana</name>
    <name type="common">Marine diatom</name>
    <name type="synonym">Cyclotella nana</name>
    <dbReference type="NCBI Taxonomy" id="35128"/>
    <lineage>
        <taxon>Eukaryota</taxon>
        <taxon>Sar</taxon>
        <taxon>Stramenopiles</taxon>
        <taxon>Ochrophyta</taxon>
        <taxon>Bacillariophyta</taxon>
        <taxon>Coscinodiscophyceae</taxon>
        <taxon>Thalassiosirophycidae</taxon>
        <taxon>Thalassiosirales</taxon>
        <taxon>Thalassiosiraceae</taxon>
        <taxon>Thalassiosira</taxon>
    </lineage>
</organism>
<dbReference type="Proteomes" id="UP000001449">
    <property type="component" value="Chromosome 22"/>
</dbReference>
<accession>B8CG06</accession>
<proteinExistence type="predicted"/>
<dbReference type="RefSeq" id="XP_002294949.1">
    <property type="nucleotide sequence ID" value="XM_002294913.1"/>
</dbReference>
<dbReference type="HOGENOM" id="CLU_684426_0_0_1"/>
<keyword evidence="2" id="KW-1185">Reference proteome</keyword>
<dbReference type="OMA" id="CNKILAA"/>
<reference evidence="1 2" key="1">
    <citation type="journal article" date="2004" name="Science">
        <title>The genome of the diatom Thalassiosira pseudonana: ecology, evolution, and metabolism.</title>
        <authorList>
            <person name="Armbrust E.V."/>
            <person name="Berges J.A."/>
            <person name="Bowler C."/>
            <person name="Green B.R."/>
            <person name="Martinez D."/>
            <person name="Putnam N.H."/>
            <person name="Zhou S."/>
            <person name="Allen A.E."/>
            <person name="Apt K.E."/>
            <person name="Bechner M."/>
            <person name="Brzezinski M.A."/>
            <person name="Chaal B.K."/>
            <person name="Chiovitti A."/>
            <person name="Davis A.K."/>
            <person name="Demarest M.S."/>
            <person name="Detter J.C."/>
            <person name="Glavina T."/>
            <person name="Goodstein D."/>
            <person name="Hadi M.Z."/>
            <person name="Hellsten U."/>
            <person name="Hildebrand M."/>
            <person name="Jenkins B.D."/>
            <person name="Jurka J."/>
            <person name="Kapitonov V.V."/>
            <person name="Kroger N."/>
            <person name="Lau W.W."/>
            <person name="Lane T.W."/>
            <person name="Larimer F.W."/>
            <person name="Lippmeier J.C."/>
            <person name="Lucas S."/>
            <person name="Medina M."/>
            <person name="Montsant A."/>
            <person name="Obornik M."/>
            <person name="Parker M.S."/>
            <person name="Palenik B."/>
            <person name="Pazour G.J."/>
            <person name="Richardson P.M."/>
            <person name="Rynearson T.A."/>
            <person name="Saito M.A."/>
            <person name="Schwartz D.C."/>
            <person name="Thamatrakoln K."/>
            <person name="Valentin K."/>
            <person name="Vardi A."/>
            <person name="Wilkerson F.P."/>
            <person name="Rokhsar D.S."/>
        </authorList>
    </citation>
    <scope>NUCLEOTIDE SEQUENCE [LARGE SCALE GENOMIC DNA]</scope>
    <source>
        <strain evidence="1 2">CCMP1335</strain>
    </source>
</reference>
<dbReference type="PANTHER" id="PTHR37948">
    <property type="entry name" value="ZGC:113208"/>
    <property type="match status" value="1"/>
</dbReference>
<protein>
    <submittedName>
        <fullName evidence="1">Uncharacterized protein</fullName>
    </submittedName>
</protein>
<dbReference type="InParanoid" id="B8CG06"/>
<dbReference type="PANTHER" id="PTHR37948:SF1">
    <property type="entry name" value="BLL5189 PROTEIN"/>
    <property type="match status" value="1"/>
</dbReference>
<dbReference type="PaxDb" id="35128-Thaps11943"/>
<evidence type="ECO:0000313" key="2">
    <source>
        <dbReference type="Proteomes" id="UP000001449"/>
    </source>
</evidence>
<reference evidence="1 2" key="2">
    <citation type="journal article" date="2008" name="Nature">
        <title>The Phaeodactylum genome reveals the evolutionary history of diatom genomes.</title>
        <authorList>
            <person name="Bowler C."/>
            <person name="Allen A.E."/>
            <person name="Badger J.H."/>
            <person name="Grimwood J."/>
            <person name="Jabbari K."/>
            <person name="Kuo A."/>
            <person name="Maheswari U."/>
            <person name="Martens C."/>
            <person name="Maumus F."/>
            <person name="Otillar R.P."/>
            <person name="Rayko E."/>
            <person name="Salamov A."/>
            <person name="Vandepoele K."/>
            <person name="Beszteri B."/>
            <person name="Gruber A."/>
            <person name="Heijde M."/>
            <person name="Katinka M."/>
            <person name="Mock T."/>
            <person name="Valentin K."/>
            <person name="Verret F."/>
            <person name="Berges J.A."/>
            <person name="Brownlee C."/>
            <person name="Cadoret J.P."/>
            <person name="Chiovitti A."/>
            <person name="Choi C.J."/>
            <person name="Coesel S."/>
            <person name="De Martino A."/>
            <person name="Detter J.C."/>
            <person name="Durkin C."/>
            <person name="Falciatore A."/>
            <person name="Fournet J."/>
            <person name="Haruta M."/>
            <person name="Huysman M.J."/>
            <person name="Jenkins B.D."/>
            <person name="Jiroutova K."/>
            <person name="Jorgensen R.E."/>
            <person name="Joubert Y."/>
            <person name="Kaplan A."/>
            <person name="Kroger N."/>
            <person name="Kroth P.G."/>
            <person name="La Roche J."/>
            <person name="Lindquist E."/>
            <person name="Lommer M."/>
            <person name="Martin-Jezequel V."/>
            <person name="Lopez P.J."/>
            <person name="Lucas S."/>
            <person name="Mangogna M."/>
            <person name="McGinnis K."/>
            <person name="Medlin L.K."/>
            <person name="Montsant A."/>
            <person name="Oudot-Le Secq M.P."/>
            <person name="Napoli C."/>
            <person name="Obornik M."/>
            <person name="Parker M.S."/>
            <person name="Petit J.L."/>
            <person name="Porcel B.M."/>
            <person name="Poulsen N."/>
            <person name="Robison M."/>
            <person name="Rychlewski L."/>
            <person name="Rynearson T.A."/>
            <person name="Schmutz J."/>
            <person name="Shapiro H."/>
            <person name="Siaut M."/>
            <person name="Stanley M."/>
            <person name="Sussman M.R."/>
            <person name="Taylor A.R."/>
            <person name="Vardi A."/>
            <person name="von Dassow P."/>
            <person name="Vyverman W."/>
            <person name="Willis A."/>
            <person name="Wyrwicz L.S."/>
            <person name="Rokhsar D.S."/>
            <person name="Weissenbach J."/>
            <person name="Armbrust E.V."/>
            <person name="Green B.R."/>
            <person name="Van de Peer Y."/>
            <person name="Grigoriev I.V."/>
        </authorList>
    </citation>
    <scope>NUCLEOTIDE SEQUENCE [LARGE SCALE GENOMIC DNA]</scope>
    <source>
        <strain evidence="1 2">CCMP1335</strain>
    </source>
</reference>
<sequence>MPAIREETIASVAKSLTDEVIDATEASAERTFDILTTLQNETTATSKSNGMKSCNMTIAILESTKIGKLLTKTAKACKRHKRTSPSEDDTSKWNDAISLSEELLMKYKEAADEEAKQAAATKSKEAKAIAKQPGLPTSVTAYKQRLVSQSKELYKDPPALPPQHITIEERWVPLPKRNKTTGELTFEAGNDTSISNLLKVFHPNRTPEEVLRAGSFGGTYFRPITSAVTNISYNSSSVLKDTVESSWITNLDKHTMLTSTTYKPSINKFKVKCGGSLGMWESSGWISDSDPYGWFQWYCRFYRGRRSSDDARQISRWCKSAGVRGRFRSQICNKIVSAGVGAGDGSVSPVIRQTLLHWGLEVTEDVLMQHKKR</sequence>
<dbReference type="GeneID" id="7448244"/>
<dbReference type="EMBL" id="CM000653">
    <property type="protein sequence ID" value="EED87729.1"/>
    <property type="molecule type" value="Genomic_DNA"/>
</dbReference>
<evidence type="ECO:0000313" key="1">
    <source>
        <dbReference type="EMBL" id="EED87729.1"/>
    </source>
</evidence>
<name>B8CG06_THAPS</name>
<dbReference type="KEGG" id="tps:THAPSDRAFT_11943"/>
<dbReference type="STRING" id="35128.B8CG06"/>